<dbReference type="SUPFAM" id="SSF56672">
    <property type="entry name" value="DNA/RNA polymerases"/>
    <property type="match status" value="1"/>
</dbReference>
<feature type="region of interest" description="Disordered" evidence="1">
    <location>
        <begin position="172"/>
        <end position="197"/>
    </location>
</feature>
<evidence type="ECO:0000256" key="1">
    <source>
        <dbReference type="SAM" id="MobiDB-lite"/>
    </source>
</evidence>
<evidence type="ECO:0000313" key="4">
    <source>
        <dbReference type="EMBL" id="WMV49467.1"/>
    </source>
</evidence>
<dbReference type="EMBL" id="CP133621">
    <property type="protein sequence ID" value="WMV49467.1"/>
    <property type="molecule type" value="Genomic_DNA"/>
</dbReference>
<name>A0AAF0UNL4_SOLVR</name>
<evidence type="ECO:0000259" key="2">
    <source>
        <dbReference type="Pfam" id="PF07727"/>
    </source>
</evidence>
<feature type="domain" description="Reverse transcriptase Ty1/copia-type" evidence="2">
    <location>
        <begin position="295"/>
        <end position="373"/>
    </location>
</feature>
<dbReference type="InterPro" id="IPR043502">
    <property type="entry name" value="DNA/RNA_pol_sf"/>
</dbReference>
<organism evidence="4 5">
    <name type="scientific">Solanum verrucosum</name>
    <dbReference type="NCBI Taxonomy" id="315347"/>
    <lineage>
        <taxon>Eukaryota</taxon>
        <taxon>Viridiplantae</taxon>
        <taxon>Streptophyta</taxon>
        <taxon>Embryophyta</taxon>
        <taxon>Tracheophyta</taxon>
        <taxon>Spermatophyta</taxon>
        <taxon>Magnoliopsida</taxon>
        <taxon>eudicotyledons</taxon>
        <taxon>Gunneridae</taxon>
        <taxon>Pentapetalae</taxon>
        <taxon>asterids</taxon>
        <taxon>lamiids</taxon>
        <taxon>Solanales</taxon>
        <taxon>Solanaceae</taxon>
        <taxon>Solanoideae</taxon>
        <taxon>Solaneae</taxon>
        <taxon>Solanum</taxon>
    </lineage>
</organism>
<dbReference type="InterPro" id="IPR013103">
    <property type="entry name" value="RVT_2"/>
</dbReference>
<evidence type="ECO:0000259" key="3">
    <source>
        <dbReference type="Pfam" id="PF13976"/>
    </source>
</evidence>
<evidence type="ECO:0000313" key="5">
    <source>
        <dbReference type="Proteomes" id="UP001234989"/>
    </source>
</evidence>
<dbReference type="AlphaFoldDB" id="A0AAF0UNL4"/>
<keyword evidence="5" id="KW-1185">Reference proteome</keyword>
<dbReference type="InterPro" id="IPR025724">
    <property type="entry name" value="GAG-pre-integrase_dom"/>
</dbReference>
<dbReference type="Proteomes" id="UP001234989">
    <property type="component" value="Chromosome 10"/>
</dbReference>
<dbReference type="PANTHER" id="PTHR11439:SF462">
    <property type="match status" value="1"/>
</dbReference>
<dbReference type="PANTHER" id="PTHR11439">
    <property type="entry name" value="GAG-POL-RELATED RETROTRANSPOSON"/>
    <property type="match status" value="1"/>
</dbReference>
<evidence type="ECO:0008006" key="6">
    <source>
        <dbReference type="Google" id="ProtNLM"/>
    </source>
</evidence>
<reference evidence="4" key="1">
    <citation type="submission" date="2023-08" db="EMBL/GenBank/DDBJ databases">
        <title>A de novo genome assembly of Solanum verrucosum Schlechtendal, a Mexican diploid species geographically isolated from the other diploid A-genome species in potato relatives.</title>
        <authorList>
            <person name="Hosaka K."/>
        </authorList>
    </citation>
    <scope>NUCLEOTIDE SEQUENCE</scope>
    <source>
        <tissue evidence="4">Young leaves</tissue>
    </source>
</reference>
<feature type="compositionally biased region" description="Low complexity" evidence="1">
    <location>
        <begin position="174"/>
        <end position="187"/>
    </location>
</feature>
<accession>A0AAF0UNL4</accession>
<gene>
    <name evidence="4" type="ORF">MTR67_042852</name>
</gene>
<feature type="domain" description="GAG-pre-integrase" evidence="3">
    <location>
        <begin position="18"/>
        <end position="80"/>
    </location>
</feature>
<protein>
    <recommendedName>
        <fullName evidence="6">Reverse transcriptase Ty1/copia-type domain-containing protein</fullName>
    </recommendedName>
</protein>
<dbReference type="Pfam" id="PF13976">
    <property type="entry name" value="gag_pre-integrs"/>
    <property type="match status" value="1"/>
</dbReference>
<proteinExistence type="predicted"/>
<sequence length="435" mass="49874">MKGLTSRMLISVGERRDGLYYFRVVPQAMAIRNGADSPDLWHKHLGHPSLRVTKLAPNVIPTNDSEMMNKACDVCQRAKQTRDRYVVFFENEFPFIQQVPISYENIEKVVANNGFVDDDFESDIGVEHGEHQPVINMSNSQVTEVQDAQEMREGDMSTRLCDYVNNTIRKLSPSTSSSATAHTSAITTDHEPSSFSEAVKDARWRQAMQIDIEALEKNKTCNHQKERIDYNETFAPGAKMVTVQTFLVVEAKQWELHQMDVHNAFLHGDLQEELYMEMLPVFKVQHSDMKNCIQLNVLVYVDDLIIFGNDLSAIRKFKSYLSDCFHMKDLGALKYFLGIEVARNSEGIFLCQCKYALDIISKVGLLGAKHANVHMQSNHKLELVEGRPLADPERYRRLVGRLIYLCFIRSEMSYCVHVLSQFMHCPQEEHWEAAL</sequence>
<dbReference type="Pfam" id="PF07727">
    <property type="entry name" value="RVT_2"/>
    <property type="match status" value="1"/>
</dbReference>
<feature type="compositionally biased region" description="Basic and acidic residues" evidence="1">
    <location>
        <begin position="188"/>
        <end position="197"/>
    </location>
</feature>